<reference evidence="3" key="2">
    <citation type="submission" date="2018-02" db="UniProtKB">
        <authorList>
            <consortium name="EnsemblPlants"/>
        </authorList>
    </citation>
    <scope>IDENTIFICATION</scope>
    <source>
        <strain evidence="3">Williams 82</strain>
    </source>
</reference>
<gene>
    <name evidence="2" type="ORF">GLYMA_12G082500</name>
</gene>
<dbReference type="Gramene" id="KRH25127">
    <property type="protein sequence ID" value="KRH25127"/>
    <property type="gene ID" value="GLYMA_12G082500"/>
</dbReference>
<dbReference type="InParanoid" id="A0A0R0H3U1"/>
<feature type="transmembrane region" description="Helical" evidence="1">
    <location>
        <begin position="6"/>
        <end position="31"/>
    </location>
</feature>
<sequence length="61" mass="7326">MNPLMVFLYSFDMACEILKQIILLSFFVFIVTKKIMGKRYTNLKYISSIVIYVRVQQEKLR</sequence>
<keyword evidence="4" id="KW-1185">Reference proteome</keyword>
<protein>
    <submittedName>
        <fullName evidence="2 3">Uncharacterized protein</fullName>
    </submittedName>
</protein>
<dbReference type="AlphaFoldDB" id="A0A0R0H3U1"/>
<dbReference type="EMBL" id="CM000845">
    <property type="protein sequence ID" value="KRH25127.1"/>
    <property type="molecule type" value="Genomic_DNA"/>
</dbReference>
<dbReference type="EnsemblPlants" id="KRH25127">
    <property type="protein sequence ID" value="KRH25127"/>
    <property type="gene ID" value="GLYMA_12G082500"/>
</dbReference>
<reference evidence="2 3" key="1">
    <citation type="journal article" date="2010" name="Nature">
        <title>Genome sequence of the palaeopolyploid soybean.</title>
        <authorList>
            <person name="Schmutz J."/>
            <person name="Cannon S.B."/>
            <person name="Schlueter J."/>
            <person name="Ma J."/>
            <person name="Mitros T."/>
            <person name="Nelson W."/>
            <person name="Hyten D.L."/>
            <person name="Song Q."/>
            <person name="Thelen J.J."/>
            <person name="Cheng J."/>
            <person name="Xu D."/>
            <person name="Hellsten U."/>
            <person name="May G.D."/>
            <person name="Yu Y."/>
            <person name="Sakurai T."/>
            <person name="Umezawa T."/>
            <person name="Bhattacharyya M.K."/>
            <person name="Sandhu D."/>
            <person name="Valliyodan B."/>
            <person name="Lindquist E."/>
            <person name="Peto M."/>
            <person name="Grant D."/>
            <person name="Shu S."/>
            <person name="Goodstein D."/>
            <person name="Barry K."/>
            <person name="Futrell-Griggs M."/>
            <person name="Abernathy B."/>
            <person name="Du J."/>
            <person name="Tian Z."/>
            <person name="Zhu L."/>
            <person name="Gill N."/>
            <person name="Joshi T."/>
            <person name="Libault M."/>
            <person name="Sethuraman A."/>
            <person name="Zhang X.-C."/>
            <person name="Shinozaki K."/>
            <person name="Nguyen H.T."/>
            <person name="Wing R.A."/>
            <person name="Cregan P."/>
            <person name="Specht J."/>
            <person name="Grimwood J."/>
            <person name="Rokhsar D."/>
            <person name="Stacey G."/>
            <person name="Shoemaker R.C."/>
            <person name="Jackson S.A."/>
        </authorList>
    </citation>
    <scope>NUCLEOTIDE SEQUENCE [LARGE SCALE GENOMIC DNA]</scope>
    <source>
        <strain evidence="3">cv. Williams 82</strain>
        <tissue evidence="2">Callus</tissue>
    </source>
</reference>
<reference evidence="2" key="3">
    <citation type="submission" date="2018-07" db="EMBL/GenBank/DDBJ databases">
        <title>WGS assembly of Glycine max.</title>
        <authorList>
            <person name="Schmutz J."/>
            <person name="Cannon S."/>
            <person name="Schlueter J."/>
            <person name="Ma J."/>
            <person name="Mitros T."/>
            <person name="Nelson W."/>
            <person name="Hyten D."/>
            <person name="Song Q."/>
            <person name="Thelen J."/>
            <person name="Cheng J."/>
            <person name="Xu D."/>
            <person name="Hellsten U."/>
            <person name="May G."/>
            <person name="Yu Y."/>
            <person name="Sakurai T."/>
            <person name="Umezawa T."/>
            <person name="Bhattacharyya M."/>
            <person name="Sandhu D."/>
            <person name="Valliyodan B."/>
            <person name="Lindquist E."/>
            <person name="Peto M."/>
            <person name="Grant D."/>
            <person name="Shu S."/>
            <person name="Goodstein D."/>
            <person name="Barry K."/>
            <person name="Futrell-Griggs M."/>
            <person name="Abernathy B."/>
            <person name="Du J."/>
            <person name="Tian Z."/>
            <person name="Zhu L."/>
            <person name="Gill N."/>
            <person name="Joshi T."/>
            <person name="Libault M."/>
            <person name="Sethuraman A."/>
            <person name="Zhang X."/>
            <person name="Shinozaki K."/>
            <person name="Nguyen H."/>
            <person name="Wing R."/>
            <person name="Cregan P."/>
            <person name="Specht J."/>
            <person name="Grimwood J."/>
            <person name="Rokhsar D."/>
            <person name="Stacey G."/>
            <person name="Shoemaker R."/>
            <person name="Jackson S."/>
        </authorList>
    </citation>
    <scope>NUCLEOTIDE SEQUENCE</scope>
    <source>
        <tissue evidence="2">Callus</tissue>
    </source>
</reference>
<organism evidence="2">
    <name type="scientific">Glycine max</name>
    <name type="common">Soybean</name>
    <name type="synonym">Glycine hispida</name>
    <dbReference type="NCBI Taxonomy" id="3847"/>
    <lineage>
        <taxon>Eukaryota</taxon>
        <taxon>Viridiplantae</taxon>
        <taxon>Streptophyta</taxon>
        <taxon>Embryophyta</taxon>
        <taxon>Tracheophyta</taxon>
        <taxon>Spermatophyta</taxon>
        <taxon>Magnoliopsida</taxon>
        <taxon>eudicotyledons</taxon>
        <taxon>Gunneridae</taxon>
        <taxon>Pentapetalae</taxon>
        <taxon>rosids</taxon>
        <taxon>fabids</taxon>
        <taxon>Fabales</taxon>
        <taxon>Fabaceae</taxon>
        <taxon>Papilionoideae</taxon>
        <taxon>50 kb inversion clade</taxon>
        <taxon>NPAAA clade</taxon>
        <taxon>indigoferoid/millettioid clade</taxon>
        <taxon>Phaseoleae</taxon>
        <taxon>Glycine</taxon>
        <taxon>Glycine subgen. Soja</taxon>
    </lineage>
</organism>
<accession>A0A0R0H3U1</accession>
<evidence type="ECO:0000256" key="1">
    <source>
        <dbReference type="SAM" id="Phobius"/>
    </source>
</evidence>
<keyword evidence="1" id="KW-0812">Transmembrane</keyword>
<evidence type="ECO:0000313" key="4">
    <source>
        <dbReference type="Proteomes" id="UP000008827"/>
    </source>
</evidence>
<evidence type="ECO:0000313" key="3">
    <source>
        <dbReference type="EnsemblPlants" id="KRH25127"/>
    </source>
</evidence>
<name>A0A0R0H3U1_SOYBN</name>
<proteinExistence type="predicted"/>
<evidence type="ECO:0000313" key="2">
    <source>
        <dbReference type="EMBL" id="KRH25127.1"/>
    </source>
</evidence>
<keyword evidence="1" id="KW-1133">Transmembrane helix</keyword>
<dbReference type="Proteomes" id="UP000008827">
    <property type="component" value="Chromosome 12"/>
</dbReference>
<keyword evidence="1" id="KW-0472">Membrane</keyword>